<evidence type="ECO:0000256" key="1">
    <source>
        <dbReference type="SAM" id="SignalP"/>
    </source>
</evidence>
<organism evidence="3 4">
    <name type="scientific">Acrobeloides nanus</name>
    <dbReference type="NCBI Taxonomy" id="290746"/>
    <lineage>
        <taxon>Eukaryota</taxon>
        <taxon>Metazoa</taxon>
        <taxon>Ecdysozoa</taxon>
        <taxon>Nematoda</taxon>
        <taxon>Chromadorea</taxon>
        <taxon>Rhabditida</taxon>
        <taxon>Tylenchina</taxon>
        <taxon>Cephalobomorpha</taxon>
        <taxon>Cephaloboidea</taxon>
        <taxon>Cephalobidae</taxon>
        <taxon>Acrobeloides</taxon>
    </lineage>
</organism>
<dbReference type="SUPFAM" id="SSF56436">
    <property type="entry name" value="C-type lectin-like"/>
    <property type="match status" value="1"/>
</dbReference>
<dbReference type="Gene3D" id="3.10.100.10">
    <property type="entry name" value="Mannose-Binding Protein A, subunit A"/>
    <property type="match status" value="1"/>
</dbReference>
<protein>
    <submittedName>
        <fullName evidence="4">VWFA domain-containing protein</fullName>
    </submittedName>
</protein>
<keyword evidence="3" id="KW-1185">Reference proteome</keyword>
<dbReference type="Gene3D" id="3.40.50.410">
    <property type="entry name" value="von Willebrand factor, type A domain"/>
    <property type="match status" value="1"/>
</dbReference>
<dbReference type="InterPro" id="IPR036465">
    <property type="entry name" value="vWFA_dom_sf"/>
</dbReference>
<dbReference type="PANTHER" id="PTHR31024">
    <property type="entry name" value="C-TYPE LECTIN"/>
    <property type="match status" value="1"/>
</dbReference>
<feature type="signal peptide" evidence="1">
    <location>
        <begin position="1"/>
        <end position="19"/>
    </location>
</feature>
<dbReference type="AlphaFoldDB" id="A0A914E3B9"/>
<dbReference type="Pfam" id="PF00092">
    <property type="entry name" value="VWA"/>
    <property type="match status" value="1"/>
</dbReference>
<dbReference type="Proteomes" id="UP000887540">
    <property type="component" value="Unplaced"/>
</dbReference>
<reference evidence="4" key="1">
    <citation type="submission" date="2022-11" db="UniProtKB">
        <authorList>
            <consortium name="WormBaseParasite"/>
        </authorList>
    </citation>
    <scope>IDENTIFICATION</scope>
</reference>
<feature type="chain" id="PRO_5036964848" evidence="1">
    <location>
        <begin position="20"/>
        <end position="417"/>
    </location>
</feature>
<dbReference type="SUPFAM" id="SSF53300">
    <property type="entry name" value="vWA-like"/>
    <property type="match status" value="1"/>
</dbReference>
<sequence>MFTFKILTVLASLIVLCSTRILPNKLIQVNSYENSNSIGTPCSTNISNAYVDIYLIIDVSANMGAANLRQIGLSLSSELTTVPIAGLDDPHTSRVSIITYDETVNVLANVTELNSHADVSNVLLSLKVSNSSSAAGIEDAFFAADAMMIDCWIDMNCGINRQQAFVFIGASMNGVNTSSLIKTASEMNLRQSWITINWNNKDATLKQVFDKIATPSFNLSNTDKNVYEEFLWALTQTNCYCPGDPYQLFGYNTAKNRYERFVDCYMDSEFIGYGNTSVSNLCLLEDGFTNSAITSAIKHDFIRNRLINSFNESGENYFPDHYYNGLHRNNQSKWMWFDYDSSEFALGNFTAWYPGYTEKSPGNCVKAQLQPSSNNYLWMTTSCFSDNATLVCQTLGCDADRTNCITPLKKKKYHLKI</sequence>
<proteinExistence type="predicted"/>
<evidence type="ECO:0000259" key="2">
    <source>
        <dbReference type="PROSITE" id="PS50234"/>
    </source>
</evidence>
<dbReference type="PROSITE" id="PS50234">
    <property type="entry name" value="VWFA"/>
    <property type="match status" value="1"/>
</dbReference>
<evidence type="ECO:0000313" key="3">
    <source>
        <dbReference type="Proteomes" id="UP000887540"/>
    </source>
</evidence>
<dbReference type="InterPro" id="IPR016187">
    <property type="entry name" value="CTDL_fold"/>
</dbReference>
<dbReference type="InterPro" id="IPR016186">
    <property type="entry name" value="C-type_lectin-like/link_sf"/>
</dbReference>
<dbReference type="InterPro" id="IPR002035">
    <property type="entry name" value="VWF_A"/>
</dbReference>
<dbReference type="WBParaSite" id="ACRNAN_scaffold5144.g20027.t1">
    <property type="protein sequence ID" value="ACRNAN_scaffold5144.g20027.t1"/>
    <property type="gene ID" value="ACRNAN_scaffold5144.g20027"/>
</dbReference>
<name>A0A914E3B9_9BILA</name>
<feature type="domain" description="VWFA" evidence="2">
    <location>
        <begin position="52"/>
        <end position="234"/>
    </location>
</feature>
<keyword evidence="1" id="KW-0732">Signal</keyword>
<accession>A0A914E3B9</accession>
<evidence type="ECO:0000313" key="4">
    <source>
        <dbReference type="WBParaSite" id="ACRNAN_scaffold5144.g20027.t1"/>
    </source>
</evidence>
<dbReference type="PANTHER" id="PTHR31024:SF3">
    <property type="entry name" value="C-TYPE LECTIN-RELATED"/>
    <property type="match status" value="1"/>
</dbReference>